<dbReference type="EMBL" id="FLRH01000003">
    <property type="protein sequence ID" value="SBT67195.1"/>
    <property type="molecule type" value="Genomic_DNA"/>
</dbReference>
<feature type="compositionally biased region" description="Low complexity" evidence="1">
    <location>
        <begin position="211"/>
        <end position="222"/>
    </location>
</feature>
<reference evidence="3" key="1">
    <citation type="submission" date="2016-06" db="EMBL/GenBank/DDBJ databases">
        <authorList>
            <person name="Varghese N."/>
            <person name="Submissions Spin"/>
        </authorList>
    </citation>
    <scope>NUCLEOTIDE SEQUENCE [LARGE SCALE GENOMIC DNA]</scope>
    <source>
        <strain evidence="3">DSM 45794</strain>
    </source>
</reference>
<evidence type="ECO:0000256" key="1">
    <source>
        <dbReference type="SAM" id="MobiDB-lite"/>
    </source>
</evidence>
<protein>
    <submittedName>
        <fullName evidence="2">Uncharacterized protein</fullName>
    </submittedName>
</protein>
<name>A0A1A9BCG8_9ACTN</name>
<evidence type="ECO:0000313" key="2">
    <source>
        <dbReference type="EMBL" id="SBT67195.1"/>
    </source>
</evidence>
<proteinExistence type="predicted"/>
<feature type="region of interest" description="Disordered" evidence="1">
    <location>
        <begin position="1"/>
        <end position="37"/>
    </location>
</feature>
<feature type="compositionally biased region" description="Gly residues" evidence="1">
    <location>
        <begin position="1"/>
        <end position="20"/>
    </location>
</feature>
<evidence type="ECO:0000313" key="3">
    <source>
        <dbReference type="Proteomes" id="UP000199558"/>
    </source>
</evidence>
<sequence>MGRSGGGNRRAGSSRGGGGDNAPALHPSTLSRPPVPAHPFSPPLLPVPFSPSPYPSPCPCPCPCLCLCLCLCPCPLIMRLAALLGRFVPVNLMIDVASAGNAGSCGALRTRRDPDRPWVERHGCEIGPETPMVFHPGGRRSVVRGAGARGGSTTGCGRSSAGHRAPGQRAPSNGHRATGTGTTGTEQRASSTGPTGTEHRAPQPHNRPTDQAAGQPARPRPATSRPVSRRPGATSAGWRGRGRPETATSARLRRSWGFGAATPGGRDRTGCQGVGAVAGVSRRR</sequence>
<feature type="region of interest" description="Disordered" evidence="1">
    <location>
        <begin position="129"/>
        <end position="284"/>
    </location>
</feature>
<accession>A0A1A9BCG8</accession>
<dbReference type="Proteomes" id="UP000199558">
    <property type="component" value="Unassembled WGS sequence"/>
</dbReference>
<gene>
    <name evidence="2" type="ORF">GA0070622_4249</name>
</gene>
<keyword evidence="3" id="KW-1185">Reference proteome</keyword>
<dbReference type="AlphaFoldDB" id="A0A1A9BCG8"/>
<feature type="compositionally biased region" description="Polar residues" evidence="1">
    <location>
        <begin position="186"/>
        <end position="195"/>
    </location>
</feature>
<organism evidence="2 3">
    <name type="scientific">Micromonospora sediminicola</name>
    <dbReference type="NCBI Taxonomy" id="946078"/>
    <lineage>
        <taxon>Bacteria</taxon>
        <taxon>Bacillati</taxon>
        <taxon>Actinomycetota</taxon>
        <taxon>Actinomycetes</taxon>
        <taxon>Micromonosporales</taxon>
        <taxon>Micromonosporaceae</taxon>
        <taxon>Micromonospora</taxon>
    </lineage>
</organism>
<dbReference type="STRING" id="946078.GA0070622_4249"/>